<evidence type="ECO:0000256" key="1">
    <source>
        <dbReference type="HAMAP-Rule" id="MF_01187"/>
    </source>
</evidence>
<dbReference type="PANTHER" id="PTHR33505">
    <property type="entry name" value="ZGC:162634"/>
    <property type="match status" value="1"/>
</dbReference>
<dbReference type="HAMAP" id="MF_01187">
    <property type="entry name" value="UPF0434"/>
    <property type="match status" value="1"/>
</dbReference>
<keyword evidence="3" id="KW-1185">Reference proteome</keyword>
<name>A0A4R2N034_9PAST</name>
<dbReference type="Pfam" id="PF03966">
    <property type="entry name" value="Trm112p"/>
    <property type="match status" value="1"/>
</dbReference>
<dbReference type="AlphaFoldDB" id="A0A4R2N034"/>
<evidence type="ECO:0000313" key="3">
    <source>
        <dbReference type="Proteomes" id="UP000294841"/>
    </source>
</evidence>
<dbReference type="Proteomes" id="UP000294841">
    <property type="component" value="Unassembled WGS sequence"/>
</dbReference>
<comment type="similarity">
    <text evidence="1">Belongs to the UPF0434 family.</text>
</comment>
<dbReference type="Gene3D" id="2.20.25.10">
    <property type="match status" value="1"/>
</dbReference>
<organism evidence="2 3">
    <name type="scientific">Bisgaardia hudsonensis</name>
    <dbReference type="NCBI Taxonomy" id="109472"/>
    <lineage>
        <taxon>Bacteria</taxon>
        <taxon>Pseudomonadati</taxon>
        <taxon>Pseudomonadota</taxon>
        <taxon>Gammaproteobacteria</taxon>
        <taxon>Pasteurellales</taxon>
        <taxon>Pasteurellaceae</taxon>
        <taxon>Bisgaardia</taxon>
    </lineage>
</organism>
<reference evidence="2 3" key="1">
    <citation type="submission" date="2019-03" db="EMBL/GenBank/DDBJ databases">
        <title>Genomic Encyclopedia of Type Strains, Phase IV (KMG-IV): sequencing the most valuable type-strain genomes for metagenomic binning, comparative biology and taxonomic classification.</title>
        <authorList>
            <person name="Goeker M."/>
        </authorList>
    </citation>
    <scope>NUCLEOTIDE SEQUENCE [LARGE SCALE GENOMIC DNA]</scope>
    <source>
        <strain evidence="2 3">DSM 28231</strain>
    </source>
</reference>
<dbReference type="PANTHER" id="PTHR33505:SF4">
    <property type="entry name" value="PROTEIN PREY, MITOCHONDRIAL"/>
    <property type="match status" value="1"/>
</dbReference>
<protein>
    <recommendedName>
        <fullName evidence="1">UPF0434 protein EV697_10323</fullName>
    </recommendedName>
</protein>
<dbReference type="InterPro" id="IPR005651">
    <property type="entry name" value="Trm112-like"/>
</dbReference>
<dbReference type="SUPFAM" id="SSF158997">
    <property type="entry name" value="Trm112p-like"/>
    <property type="match status" value="1"/>
</dbReference>
<accession>A0A4R2N034</accession>
<sequence>MNNRLLKLIACPKCQGQLMYDEDKNQLICEQDNLAYSIQNGIPVLLSNKASTLDQTSES</sequence>
<comment type="caution">
    <text evidence="2">The sequence shown here is derived from an EMBL/GenBank/DDBJ whole genome shotgun (WGS) entry which is preliminary data.</text>
</comment>
<evidence type="ECO:0000313" key="2">
    <source>
        <dbReference type="EMBL" id="TCP12720.1"/>
    </source>
</evidence>
<gene>
    <name evidence="2" type="ORF">EV697_10323</name>
</gene>
<dbReference type="FunFam" id="2.20.25.10:FF:000002">
    <property type="entry name" value="UPF0434 protein YcaR"/>
    <property type="match status" value="1"/>
</dbReference>
<dbReference type="OrthoDB" id="9812205at2"/>
<dbReference type="EMBL" id="SLXI01000003">
    <property type="protein sequence ID" value="TCP12720.1"/>
    <property type="molecule type" value="Genomic_DNA"/>
</dbReference>
<dbReference type="RefSeq" id="WP_132023241.1">
    <property type="nucleotide sequence ID" value="NZ_CP016605.1"/>
</dbReference>
<dbReference type="GO" id="GO:0005829">
    <property type="term" value="C:cytosol"/>
    <property type="evidence" value="ECO:0007669"/>
    <property type="project" value="TreeGrafter"/>
</dbReference>
<proteinExistence type="inferred from homology"/>